<feature type="domain" description="TM7S3/TM198-like" evidence="6">
    <location>
        <begin position="159"/>
        <end position="364"/>
    </location>
</feature>
<dbReference type="InterPro" id="IPR042502">
    <property type="entry name" value="TM7SF3"/>
</dbReference>
<feature type="transmembrane region" description="Helical" evidence="5">
    <location>
        <begin position="267"/>
        <end position="285"/>
    </location>
</feature>
<dbReference type="Pfam" id="PF13886">
    <property type="entry name" value="TM7S3_TM198"/>
    <property type="match status" value="1"/>
</dbReference>
<keyword evidence="2 5" id="KW-0812">Transmembrane</keyword>
<sequence length="404" mass="46043">MFSLPKDIVTPIPGGCNLSFNNNIAPYQIVSYNYDYIEVESQPPSALGTSCPEDKIEVDMYHLFLKEYDNTVQTYFDGIEKMLTAESIKFHGRKVRADSGYYKYRRIYSSYRGTGEIFAVVATYNNRSTAYVSSVSYGCDLSNWEQCLEPVTGYWRLICAPLLILGVIICFLGHRIFRFTLFVIGFTFGLLLTYLAISFDSHFAQDEKLITSVVTGFFYGVIWVFIWWKFGIPFLSVHLNFILGGFLIASVVFYSGLADLHPFTNSINYWITFAALMIICLIIWIPSAMHFHIFTCSLLGAYACVMALSYYWGGHLQYIIINAFRRAVVNDFNVAIISPPFQIADILHCLLWAFLITVGCYVQLRHQWGKPPFPANRRGILLANSVSERTPLIRSESLAVPQYV</sequence>
<feature type="transmembrane region" description="Helical" evidence="5">
    <location>
        <begin position="235"/>
        <end position="255"/>
    </location>
</feature>
<keyword evidence="3 5" id="KW-1133">Transmembrane helix</keyword>
<reference evidence="7" key="1">
    <citation type="journal article" date="2023" name="Insect Mol. Biol.">
        <title>Genome sequencing provides insights into the evolution of gene families encoding plant cell wall-degrading enzymes in longhorned beetles.</title>
        <authorList>
            <person name="Shin N.R."/>
            <person name="Okamura Y."/>
            <person name="Kirsch R."/>
            <person name="Pauchet Y."/>
        </authorList>
    </citation>
    <scope>NUCLEOTIDE SEQUENCE</scope>
    <source>
        <strain evidence="7">AMC_N1</strain>
    </source>
</reference>
<evidence type="ECO:0000256" key="3">
    <source>
        <dbReference type="ARBA" id="ARBA00022989"/>
    </source>
</evidence>
<dbReference type="Pfam" id="PF25992">
    <property type="entry name" value="Ig_TM7SF3_N"/>
    <property type="match status" value="1"/>
</dbReference>
<feature type="transmembrane region" description="Helical" evidence="5">
    <location>
        <begin position="209"/>
        <end position="228"/>
    </location>
</feature>
<evidence type="ECO:0000256" key="5">
    <source>
        <dbReference type="SAM" id="Phobius"/>
    </source>
</evidence>
<feature type="transmembrane region" description="Helical" evidence="5">
    <location>
        <begin position="341"/>
        <end position="362"/>
    </location>
</feature>
<dbReference type="EMBL" id="JAPWTK010000599">
    <property type="protein sequence ID" value="KAJ8937940.1"/>
    <property type="molecule type" value="Genomic_DNA"/>
</dbReference>
<dbReference type="GO" id="GO:0043069">
    <property type="term" value="P:negative regulation of programmed cell death"/>
    <property type="evidence" value="ECO:0007669"/>
    <property type="project" value="TreeGrafter"/>
</dbReference>
<evidence type="ECO:0000256" key="1">
    <source>
        <dbReference type="ARBA" id="ARBA00004141"/>
    </source>
</evidence>
<feature type="transmembrane region" description="Helical" evidence="5">
    <location>
        <begin position="292"/>
        <end position="312"/>
    </location>
</feature>
<name>A0AAV8XGK9_9CUCU</name>
<comment type="subcellular location">
    <subcellularLocation>
        <location evidence="1">Membrane</location>
        <topology evidence="1">Multi-pass membrane protein</topology>
    </subcellularLocation>
</comment>
<keyword evidence="4 5" id="KW-0472">Membrane</keyword>
<protein>
    <recommendedName>
        <fullName evidence="6">TM7S3/TM198-like domain-containing protein</fullName>
    </recommendedName>
</protein>
<dbReference type="Proteomes" id="UP001162162">
    <property type="component" value="Unassembled WGS sequence"/>
</dbReference>
<organism evidence="7 8">
    <name type="scientific">Aromia moschata</name>
    <dbReference type="NCBI Taxonomy" id="1265417"/>
    <lineage>
        <taxon>Eukaryota</taxon>
        <taxon>Metazoa</taxon>
        <taxon>Ecdysozoa</taxon>
        <taxon>Arthropoda</taxon>
        <taxon>Hexapoda</taxon>
        <taxon>Insecta</taxon>
        <taxon>Pterygota</taxon>
        <taxon>Neoptera</taxon>
        <taxon>Endopterygota</taxon>
        <taxon>Coleoptera</taxon>
        <taxon>Polyphaga</taxon>
        <taxon>Cucujiformia</taxon>
        <taxon>Chrysomeloidea</taxon>
        <taxon>Cerambycidae</taxon>
        <taxon>Cerambycinae</taxon>
        <taxon>Callichromatini</taxon>
        <taxon>Aromia</taxon>
    </lineage>
</organism>
<gene>
    <name evidence="7" type="ORF">NQ318_005556</name>
</gene>
<evidence type="ECO:0000256" key="2">
    <source>
        <dbReference type="ARBA" id="ARBA00022692"/>
    </source>
</evidence>
<accession>A0AAV8XGK9</accession>
<dbReference type="GO" id="GO:0005886">
    <property type="term" value="C:plasma membrane"/>
    <property type="evidence" value="ECO:0007669"/>
    <property type="project" value="TreeGrafter"/>
</dbReference>
<comment type="caution">
    <text evidence="7">The sequence shown here is derived from an EMBL/GenBank/DDBJ whole genome shotgun (WGS) entry which is preliminary data.</text>
</comment>
<feature type="transmembrane region" description="Helical" evidence="5">
    <location>
        <begin position="153"/>
        <end position="172"/>
    </location>
</feature>
<evidence type="ECO:0000256" key="4">
    <source>
        <dbReference type="ARBA" id="ARBA00023136"/>
    </source>
</evidence>
<evidence type="ECO:0000313" key="7">
    <source>
        <dbReference type="EMBL" id="KAJ8937940.1"/>
    </source>
</evidence>
<dbReference type="InterPro" id="IPR025256">
    <property type="entry name" value="TM7S3/TM198-like_dom"/>
</dbReference>
<proteinExistence type="predicted"/>
<dbReference type="AlphaFoldDB" id="A0AAV8XGK9"/>
<keyword evidence="8" id="KW-1185">Reference proteome</keyword>
<evidence type="ECO:0000313" key="8">
    <source>
        <dbReference type="Proteomes" id="UP001162162"/>
    </source>
</evidence>
<evidence type="ECO:0000259" key="6">
    <source>
        <dbReference type="Pfam" id="PF13886"/>
    </source>
</evidence>
<dbReference type="PANTHER" id="PTHR15937">
    <property type="entry name" value="TRANSMEMBRANE 7 SUPERFAMILY MEMBER 3"/>
    <property type="match status" value="1"/>
</dbReference>
<dbReference type="PANTHER" id="PTHR15937:SF3">
    <property type="entry name" value="TRANSMEMBRANE 7 SUPERFAMILY MEMBER 3"/>
    <property type="match status" value="1"/>
</dbReference>
<feature type="transmembrane region" description="Helical" evidence="5">
    <location>
        <begin position="179"/>
        <end position="197"/>
    </location>
</feature>